<dbReference type="EC" id="2.1.2.10" evidence="4 12"/>
<dbReference type="GO" id="GO:0005960">
    <property type="term" value="C:glycine cleavage complex"/>
    <property type="evidence" value="ECO:0007669"/>
    <property type="project" value="InterPro"/>
</dbReference>
<protein>
    <recommendedName>
        <fullName evidence="4 12">Aminomethyltransferase</fullName>
        <ecNumber evidence="4 12">2.1.2.10</ecNumber>
    </recommendedName>
    <alternativeName>
        <fullName evidence="9 12">Glycine cleavage system T protein</fullName>
    </alternativeName>
</protein>
<dbReference type="EMBL" id="KE504220">
    <property type="protein sequence ID" value="EPS94889.1"/>
    <property type="molecule type" value="Genomic_DNA"/>
</dbReference>
<keyword evidence="5 12" id="KW-0032">Aminotransferase</keyword>
<dbReference type="FunFam" id="3.30.70.1400:FF:000001">
    <property type="entry name" value="Aminomethyltransferase"/>
    <property type="match status" value="1"/>
</dbReference>
<dbReference type="GO" id="GO:0005739">
    <property type="term" value="C:mitochondrion"/>
    <property type="evidence" value="ECO:0007669"/>
    <property type="project" value="UniProtKB-SubCell"/>
</dbReference>
<dbReference type="Proteomes" id="UP000015241">
    <property type="component" value="Unassembled WGS sequence"/>
</dbReference>
<dbReference type="Gene3D" id="4.10.1250.10">
    <property type="entry name" value="Aminomethyltransferase fragment"/>
    <property type="match status" value="1"/>
</dbReference>
<evidence type="ECO:0000256" key="8">
    <source>
        <dbReference type="ARBA" id="ARBA00023128"/>
    </source>
</evidence>
<dbReference type="NCBIfam" id="NF001567">
    <property type="entry name" value="PRK00389.1"/>
    <property type="match status" value="1"/>
</dbReference>
<evidence type="ECO:0000256" key="7">
    <source>
        <dbReference type="ARBA" id="ARBA00022946"/>
    </source>
</evidence>
<evidence type="ECO:0000259" key="13">
    <source>
        <dbReference type="Pfam" id="PF01571"/>
    </source>
</evidence>
<dbReference type="InterPro" id="IPR013977">
    <property type="entry name" value="GcvT_C"/>
</dbReference>
<dbReference type="InterPro" id="IPR029043">
    <property type="entry name" value="GcvT/YgfZ_C"/>
</dbReference>
<dbReference type="InterPro" id="IPR006223">
    <property type="entry name" value="GcvT"/>
</dbReference>
<evidence type="ECO:0000256" key="5">
    <source>
        <dbReference type="ARBA" id="ARBA00022576"/>
    </source>
</evidence>
<dbReference type="InterPro" id="IPR027266">
    <property type="entry name" value="TrmE/GcvT-like"/>
</dbReference>
<dbReference type="FunFam" id="2.40.30.110:FF:000002">
    <property type="entry name" value="Aminomethyltransferase"/>
    <property type="match status" value="1"/>
</dbReference>
<evidence type="ECO:0000313" key="16">
    <source>
        <dbReference type="Proteomes" id="UP000015241"/>
    </source>
</evidence>
<comment type="similarity">
    <text evidence="2 12">Belongs to the GcvT family.</text>
</comment>
<dbReference type="AlphaFoldDB" id="S8F7U3"/>
<evidence type="ECO:0000256" key="12">
    <source>
        <dbReference type="RuleBase" id="RU003981"/>
    </source>
</evidence>
<evidence type="ECO:0000256" key="6">
    <source>
        <dbReference type="ARBA" id="ARBA00022679"/>
    </source>
</evidence>
<dbReference type="Pfam" id="PF01571">
    <property type="entry name" value="GCV_T"/>
    <property type="match status" value="1"/>
</dbReference>
<dbReference type="HOGENOM" id="CLU_007884_10_0_1"/>
<dbReference type="InParanoid" id="S8F7U3"/>
<evidence type="ECO:0000256" key="4">
    <source>
        <dbReference type="ARBA" id="ARBA00012616"/>
    </source>
</evidence>
<evidence type="ECO:0000256" key="10">
    <source>
        <dbReference type="ARBA" id="ARBA00047665"/>
    </source>
</evidence>
<accession>S8F7U3</accession>
<keyword evidence="16" id="KW-1185">Reference proteome</keyword>
<evidence type="ECO:0000256" key="9">
    <source>
        <dbReference type="ARBA" id="ARBA00031395"/>
    </source>
</evidence>
<proteinExistence type="inferred from homology"/>
<reference evidence="15 16" key="1">
    <citation type="journal article" date="2012" name="Science">
        <title>The Paleozoic origin of enzymatic lignin decomposition reconstructed from 31 fungal genomes.</title>
        <authorList>
            <person name="Floudas D."/>
            <person name="Binder M."/>
            <person name="Riley R."/>
            <person name="Barry K."/>
            <person name="Blanchette R.A."/>
            <person name="Henrissat B."/>
            <person name="Martinez A.T."/>
            <person name="Otillar R."/>
            <person name="Spatafora J.W."/>
            <person name="Yadav J.S."/>
            <person name="Aerts A."/>
            <person name="Benoit I."/>
            <person name="Boyd A."/>
            <person name="Carlson A."/>
            <person name="Copeland A."/>
            <person name="Coutinho P.M."/>
            <person name="de Vries R.P."/>
            <person name="Ferreira P."/>
            <person name="Findley K."/>
            <person name="Foster B."/>
            <person name="Gaskell J."/>
            <person name="Glotzer D."/>
            <person name="Gorecki P."/>
            <person name="Heitman J."/>
            <person name="Hesse C."/>
            <person name="Hori C."/>
            <person name="Igarashi K."/>
            <person name="Jurgens J.A."/>
            <person name="Kallen N."/>
            <person name="Kersten P."/>
            <person name="Kohler A."/>
            <person name="Kuees U."/>
            <person name="Kumar T.K.A."/>
            <person name="Kuo A."/>
            <person name="LaButti K."/>
            <person name="Larrondo L.F."/>
            <person name="Lindquist E."/>
            <person name="Ling A."/>
            <person name="Lombard V."/>
            <person name="Lucas S."/>
            <person name="Lundell T."/>
            <person name="Martin R."/>
            <person name="McLaughlin D.J."/>
            <person name="Morgenstern I."/>
            <person name="Morin E."/>
            <person name="Murat C."/>
            <person name="Nagy L.G."/>
            <person name="Nolan M."/>
            <person name="Ohm R.A."/>
            <person name="Patyshakuliyeva A."/>
            <person name="Rokas A."/>
            <person name="Ruiz-Duenas F.J."/>
            <person name="Sabat G."/>
            <person name="Salamov A."/>
            <person name="Samejima M."/>
            <person name="Schmutz J."/>
            <person name="Slot J.C."/>
            <person name="St John F."/>
            <person name="Stenlid J."/>
            <person name="Sun H."/>
            <person name="Sun S."/>
            <person name="Syed K."/>
            <person name="Tsang A."/>
            <person name="Wiebenga A."/>
            <person name="Young D."/>
            <person name="Pisabarro A."/>
            <person name="Eastwood D.C."/>
            <person name="Martin F."/>
            <person name="Cullen D."/>
            <person name="Grigoriev I.V."/>
            <person name="Hibbett D.S."/>
        </authorList>
    </citation>
    <scope>NUCLEOTIDE SEQUENCE</scope>
    <source>
        <strain evidence="16">FP-58527</strain>
    </source>
</reference>
<name>S8F7U3_FOMSC</name>
<sequence>MVPFAGYSMPLSYGDVGAVASHHHVRDSAGLFDVGHMVQNIFRGATTTAFLEWLTPSSLSALEPYSSTLSVILNEQGGIIDDTIVTKHAEDAFYVVTNAGRREQDLAWFKAKLDEWNASERAQAGKVEWEVLDGWGLLALQGPAAAQYLQALTSFDLRALTFGKSAFVPIEGFNLHVARGGYTGEDGFEISIPPSETVEVAQILSKLPVQLTGLGARDSLRLEAGMCLYGNDLDEETSPVEAGLTWVIGKDRRENGAFIGAEGVRKHLKEGPPRRRVGMIVEGAPARHGAKIFAPNGGEQLGVVTSGIPSPTLGKNIAMGYVKSGWHKKGTELEVDVRNKLRKATLTPMPFVKTRYWRGE</sequence>
<dbReference type="SUPFAM" id="SSF101790">
    <property type="entry name" value="Aminomethyltransferase beta-barrel domain"/>
    <property type="match status" value="1"/>
</dbReference>
<evidence type="ECO:0000259" key="14">
    <source>
        <dbReference type="Pfam" id="PF08669"/>
    </source>
</evidence>
<dbReference type="NCBIfam" id="TIGR00528">
    <property type="entry name" value="gcvT"/>
    <property type="match status" value="1"/>
</dbReference>
<feature type="domain" description="GCVT N-terminal" evidence="13">
    <location>
        <begin position="1"/>
        <end position="251"/>
    </location>
</feature>
<dbReference type="InterPro" id="IPR006222">
    <property type="entry name" value="GCVT_N"/>
</dbReference>
<comment type="function">
    <text evidence="12">The glycine cleavage system catalyzes the degradation of glycine.</text>
</comment>
<feature type="binding site" evidence="11">
    <location>
        <position position="189"/>
    </location>
    <ligand>
        <name>substrate</name>
    </ligand>
</feature>
<dbReference type="SUPFAM" id="SSF103025">
    <property type="entry name" value="Folate-binding domain"/>
    <property type="match status" value="1"/>
</dbReference>
<keyword evidence="8 12" id="KW-0496">Mitochondrion</keyword>
<keyword evidence="7 12" id="KW-0809">Transit peptide</keyword>
<dbReference type="GO" id="GO:0006546">
    <property type="term" value="P:glycine catabolic process"/>
    <property type="evidence" value="ECO:0007669"/>
    <property type="project" value="InterPro"/>
</dbReference>
<keyword evidence="6 12" id="KW-0808">Transferase</keyword>
<dbReference type="InterPro" id="IPR028896">
    <property type="entry name" value="GcvT/YgfZ/DmdA"/>
</dbReference>
<organism evidence="15 16">
    <name type="scientific">Fomitopsis schrenkii</name>
    <name type="common">Brown rot fungus</name>
    <dbReference type="NCBI Taxonomy" id="2126942"/>
    <lineage>
        <taxon>Eukaryota</taxon>
        <taxon>Fungi</taxon>
        <taxon>Dikarya</taxon>
        <taxon>Basidiomycota</taxon>
        <taxon>Agaricomycotina</taxon>
        <taxon>Agaricomycetes</taxon>
        <taxon>Polyporales</taxon>
        <taxon>Fomitopsis</taxon>
    </lineage>
</organism>
<evidence type="ECO:0000313" key="15">
    <source>
        <dbReference type="EMBL" id="EPS94889.1"/>
    </source>
</evidence>
<evidence type="ECO:0000256" key="3">
    <source>
        <dbReference type="ARBA" id="ARBA00011690"/>
    </source>
</evidence>
<dbReference type="Gene3D" id="2.40.30.110">
    <property type="entry name" value="Aminomethyltransferase beta-barrel domains"/>
    <property type="match status" value="1"/>
</dbReference>
<dbReference type="PANTHER" id="PTHR43757">
    <property type="entry name" value="AMINOMETHYLTRANSFERASE"/>
    <property type="match status" value="1"/>
</dbReference>
<evidence type="ECO:0000256" key="1">
    <source>
        <dbReference type="ARBA" id="ARBA00004173"/>
    </source>
</evidence>
<dbReference type="PANTHER" id="PTHR43757:SF2">
    <property type="entry name" value="AMINOMETHYLTRANSFERASE, MITOCHONDRIAL"/>
    <property type="match status" value="1"/>
</dbReference>
<comment type="subcellular location">
    <subcellularLocation>
        <location evidence="1 12">Mitochondrion</location>
    </subcellularLocation>
</comment>
<dbReference type="eggNOG" id="KOG2770">
    <property type="taxonomic scope" value="Eukaryota"/>
</dbReference>
<dbReference type="GO" id="GO:0004047">
    <property type="term" value="F:aminomethyltransferase activity"/>
    <property type="evidence" value="ECO:0007669"/>
    <property type="project" value="UniProtKB-EC"/>
</dbReference>
<dbReference type="FunCoup" id="S8F7U3">
    <property type="interactions" value="285"/>
</dbReference>
<dbReference type="Gene3D" id="3.30.1360.120">
    <property type="entry name" value="Probable tRNA modification gtpase trme, domain 1"/>
    <property type="match status" value="1"/>
</dbReference>
<gene>
    <name evidence="15" type="ORF">FOMPIDRAFT_1026007</name>
</gene>
<comment type="catalytic activity">
    <reaction evidence="10 12">
        <text>N(6)-[(R)-S(8)-aminomethyldihydrolipoyl]-L-lysyl-[protein] + (6S)-5,6,7,8-tetrahydrofolate = N(6)-[(R)-dihydrolipoyl]-L-lysyl-[protein] + (6R)-5,10-methylene-5,6,7,8-tetrahydrofolate + NH4(+)</text>
        <dbReference type="Rhea" id="RHEA:16945"/>
        <dbReference type="Rhea" id="RHEA-COMP:10475"/>
        <dbReference type="Rhea" id="RHEA-COMP:10492"/>
        <dbReference type="ChEBI" id="CHEBI:15636"/>
        <dbReference type="ChEBI" id="CHEBI:28938"/>
        <dbReference type="ChEBI" id="CHEBI:57453"/>
        <dbReference type="ChEBI" id="CHEBI:83100"/>
        <dbReference type="ChEBI" id="CHEBI:83143"/>
        <dbReference type="EC" id="2.1.2.10"/>
    </reaction>
</comment>
<dbReference type="STRING" id="743788.S8F7U3"/>
<feature type="domain" description="Aminomethyltransferase C-terminal" evidence="14">
    <location>
        <begin position="274"/>
        <end position="353"/>
    </location>
</feature>
<dbReference type="GO" id="GO:0008483">
    <property type="term" value="F:transaminase activity"/>
    <property type="evidence" value="ECO:0007669"/>
    <property type="project" value="UniProtKB-KW"/>
</dbReference>
<dbReference type="FunFam" id="4.10.1250.10:FF:000002">
    <property type="entry name" value="Aminomethyltransferase"/>
    <property type="match status" value="1"/>
</dbReference>
<evidence type="ECO:0000256" key="2">
    <source>
        <dbReference type="ARBA" id="ARBA00008609"/>
    </source>
</evidence>
<dbReference type="PIRSF" id="PIRSF006487">
    <property type="entry name" value="GcvT"/>
    <property type="match status" value="1"/>
</dbReference>
<dbReference type="Gene3D" id="3.30.70.1400">
    <property type="entry name" value="Aminomethyltransferase beta-barrel domains"/>
    <property type="match status" value="1"/>
</dbReference>
<dbReference type="OrthoDB" id="10263536at2759"/>
<dbReference type="Pfam" id="PF08669">
    <property type="entry name" value="GCV_T_C"/>
    <property type="match status" value="1"/>
</dbReference>
<evidence type="ECO:0000256" key="11">
    <source>
        <dbReference type="PIRSR" id="PIRSR006487-1"/>
    </source>
</evidence>
<comment type="subunit">
    <text evidence="3 12">The glycine cleavage system is composed of four proteins: P, T, L and H.</text>
</comment>